<feature type="domain" description="RRM" evidence="5">
    <location>
        <begin position="1131"/>
        <end position="1176"/>
    </location>
</feature>
<organism evidence="6 7">
    <name type="scientific">Prorocentrum cordatum</name>
    <dbReference type="NCBI Taxonomy" id="2364126"/>
    <lineage>
        <taxon>Eukaryota</taxon>
        <taxon>Sar</taxon>
        <taxon>Alveolata</taxon>
        <taxon>Dinophyceae</taxon>
        <taxon>Prorocentrales</taxon>
        <taxon>Prorocentraceae</taxon>
        <taxon>Prorocentrum</taxon>
    </lineage>
</organism>
<dbReference type="PANTHER" id="PTHR23236:SF11">
    <property type="entry name" value="EUKARYOTIC TRANSLATION INITIATION FACTOR 4H"/>
    <property type="match status" value="1"/>
</dbReference>
<dbReference type="SUPFAM" id="SSF54928">
    <property type="entry name" value="RNA-binding domain, RBD"/>
    <property type="match status" value="2"/>
</dbReference>
<dbReference type="Gene3D" id="3.30.70.330">
    <property type="match status" value="2"/>
</dbReference>
<evidence type="ECO:0000256" key="3">
    <source>
        <dbReference type="SAM" id="MobiDB-lite"/>
    </source>
</evidence>
<evidence type="ECO:0000313" key="7">
    <source>
        <dbReference type="Proteomes" id="UP001189429"/>
    </source>
</evidence>
<feature type="compositionally biased region" description="Basic residues" evidence="3">
    <location>
        <begin position="150"/>
        <end position="168"/>
    </location>
</feature>
<accession>A0ABN9ULS1</accession>
<feature type="region of interest" description="Disordered" evidence="3">
    <location>
        <begin position="1170"/>
        <end position="1201"/>
    </location>
</feature>
<dbReference type="InterPro" id="IPR035892">
    <property type="entry name" value="C2_domain_sf"/>
</dbReference>
<feature type="transmembrane region" description="Helical" evidence="4">
    <location>
        <begin position="571"/>
        <end position="598"/>
    </location>
</feature>
<feature type="compositionally biased region" description="Acidic residues" evidence="3">
    <location>
        <begin position="244"/>
        <end position="254"/>
    </location>
</feature>
<feature type="domain" description="RRM" evidence="5">
    <location>
        <begin position="4"/>
        <end position="71"/>
    </location>
</feature>
<keyword evidence="7" id="KW-1185">Reference proteome</keyword>
<keyword evidence="4" id="KW-0472">Membrane</keyword>
<sequence length="1651" mass="180780">MRDRTVFVDGLPYVWTVEKVQEHFRECGTIEEVRAPTWQDSGRLRGFAHVTFSDVRGQAKALKMDGTQVGGTLASGWDGDARASEKPSLTPNQPEIVDLRVTSNGPRCRETYEFPATGCAVRRPTCQERFPGHRDWYGFHSQGPANFRPIPRHVVKGRRGPRPRRRPRMAASALRLAGAGGVRMASSVPLLSGGGDGGPPEQSHSAPLLRRFRGAPEASSLRSFGARLSLPGATRVGRGPLVGSEDEFEDEDAEQPSLHRREKISRDTFHAARQRVLESPLRALETLSPWARLRLRVFSAKVQGKSKYMSYNLNPVWNPPWEVTCAIYSPLSIVQVLVKDHNNLREFTLMGFVEFRVADLTPGQLVTGSFELREAKKLKVAPGSSRLLEHEECRDEVRGLDEPRGSDELEDDDEDDDETVSKDDSAVGERGGALTRHASRLRGLLHDVPGVVASPTLQLPGAFRFSFASGSLRSGEGEVRRANAGTLNMQLQLMPCNSRSEQWDEDELFAFCFPGPQADKLGAEEAKIREVYETIMSIKRMLWDRVVRRTLCFLVYVMEWRCKRLTTGILVGWWVVAIWPEFLLPAVLLWIVLLIHLLRKKSWQREMLDESTAPLTHEGFKVVAEFGNTRKMAWWLRRVAFSLHGKVVPWDGVDIPPDLYRFASVIFRDKKPSIQFDRVCELLKQQKFFKKNTKNITCPQGHVLEYDADMTEGTPWRCRWKKCVHAFAEWPCSYGSVHRYQCLQCSGATRGSFAEQALPGFLRARGSNLNRLTGGVSAWDLPALGPAPAAGHGLREALMSKLPSLARRRGVRAPPALVSAECGPADFFICEDCVLGTTTSTKMWMRVLEGMPRRNQPARVRWFALKSGWYLTKGRNCLAMFLEWTLRLFYQEGAGLARKFQLVCVGAASLLLIGPDIPYVKDVLYTIVSWGMAVTWCVLGSAVLAWKWKVFVRWRTGRKAKVLVKRYRKRRGQSLEDRWAFFTEDPSVADEREPDTRGGYLGCLARPHASAPEKQACLARPHAPAWAPHPAVAAAGRVEPRRAEGAARPAREDLRLVLPPYRATKYLGRQLQRTPWAVPIRGAFPLELLKARRTSCTVGNKGRYLKIEAAKQPGAAAAAAAADPKQFEGKRRLFVKNLPYDAAESEVLALFQKCGKVADVRIPTSFGRCKESSQSRTKDSLPDAFPAEEFQDTPDPYGDSQASLIQTTAQLGLATEPAVADNQHQAHTTAQQQVLGTGAWQTQVLCFLQLQQPQQPQQQAWQPSCGSDIGGHVASGAGDVTAAAGACADAWRSQPRQIQSAARQPPQQAPQQAWQPPCSSGGGGHAAAGAAGAAAAAGARQQVPSTGAWQTQVPCFLQLQQSQQQAWQSSCDSGIGGHVAAGAGDVLAAAGACADAWQSQPWQSQSAARQPPREAPCPSGGQAAARAQAQPAASLQAAAAGGRGRPRPARARDEDLQAAGDRIASAFAAPPAAAAAAAARGRSPRGLGGVRRVPQGVATPQKPGQRWGRCPSRKRRGGGPLDDPGAAKLPRGGAAGGPAAAASCAASCAAAAARESAGLEDAESENTIDQKRAHRHNGLHAIMHGEGRADYQEAMRLVEEFLAPADEFPAHPYAVGLGLDDPGNLCSKREWERSTQKWRKSLKAFVEKYRP</sequence>
<evidence type="ECO:0000313" key="6">
    <source>
        <dbReference type="EMBL" id="CAK0860823.1"/>
    </source>
</evidence>
<dbReference type="InterPro" id="IPR000504">
    <property type="entry name" value="RRM_dom"/>
</dbReference>
<dbReference type="SMART" id="SM00360">
    <property type="entry name" value="RRM"/>
    <property type="match status" value="2"/>
</dbReference>
<feature type="compositionally biased region" description="Low complexity" evidence="3">
    <location>
        <begin position="1418"/>
        <end position="1440"/>
    </location>
</feature>
<feature type="region of interest" description="Disordered" evidence="3">
    <location>
        <begin position="147"/>
        <end position="169"/>
    </location>
</feature>
<reference evidence="6" key="1">
    <citation type="submission" date="2023-10" db="EMBL/GenBank/DDBJ databases">
        <authorList>
            <person name="Chen Y."/>
            <person name="Shah S."/>
            <person name="Dougan E. K."/>
            <person name="Thang M."/>
            <person name="Chan C."/>
        </authorList>
    </citation>
    <scope>NUCLEOTIDE SEQUENCE [LARGE SCALE GENOMIC DNA]</scope>
</reference>
<dbReference type="SUPFAM" id="SSF49562">
    <property type="entry name" value="C2 domain (Calcium/lipid-binding domain, CaLB)"/>
    <property type="match status" value="1"/>
</dbReference>
<name>A0ABN9ULS1_9DINO</name>
<dbReference type="Gene3D" id="2.60.40.150">
    <property type="entry name" value="C2 domain"/>
    <property type="match status" value="1"/>
</dbReference>
<evidence type="ECO:0000256" key="4">
    <source>
        <dbReference type="SAM" id="Phobius"/>
    </source>
</evidence>
<feature type="compositionally biased region" description="Low complexity" evidence="3">
    <location>
        <begin position="1401"/>
        <end position="1410"/>
    </location>
</feature>
<keyword evidence="4" id="KW-1133">Transmembrane helix</keyword>
<feature type="transmembrane region" description="Helical" evidence="4">
    <location>
        <begin position="923"/>
        <end position="946"/>
    </location>
</feature>
<feature type="region of interest" description="Disordered" evidence="3">
    <location>
        <begin position="1476"/>
        <end position="1536"/>
    </location>
</feature>
<protein>
    <recommendedName>
        <fullName evidence="5">RRM domain-containing protein</fullName>
    </recommendedName>
</protein>
<dbReference type="Proteomes" id="UP001189429">
    <property type="component" value="Unassembled WGS sequence"/>
</dbReference>
<keyword evidence="1 2" id="KW-0694">RNA-binding</keyword>
<feature type="compositionally biased region" description="Basic and acidic residues" evidence="3">
    <location>
        <begin position="392"/>
        <end position="407"/>
    </location>
</feature>
<feature type="region of interest" description="Disordered" evidence="3">
    <location>
        <begin position="187"/>
        <end position="206"/>
    </location>
</feature>
<dbReference type="Pfam" id="PF00168">
    <property type="entry name" value="C2"/>
    <property type="match status" value="1"/>
</dbReference>
<dbReference type="PROSITE" id="PS50102">
    <property type="entry name" value="RRM"/>
    <property type="match status" value="2"/>
</dbReference>
<feature type="region of interest" description="Disordered" evidence="3">
    <location>
        <begin position="235"/>
        <end position="257"/>
    </location>
</feature>
<dbReference type="PANTHER" id="PTHR23236">
    <property type="entry name" value="EUKARYOTIC TRANSLATION INITIATION FACTOR 4B/4H"/>
    <property type="match status" value="1"/>
</dbReference>
<feature type="region of interest" description="Disordered" evidence="3">
    <location>
        <begin position="1401"/>
        <end position="1452"/>
    </location>
</feature>
<dbReference type="Pfam" id="PF00076">
    <property type="entry name" value="RRM_1"/>
    <property type="match status" value="2"/>
</dbReference>
<dbReference type="InterPro" id="IPR035979">
    <property type="entry name" value="RBD_domain_sf"/>
</dbReference>
<feature type="region of interest" description="Disordered" evidence="3">
    <location>
        <begin position="392"/>
        <end position="433"/>
    </location>
</feature>
<feature type="compositionally biased region" description="Acidic residues" evidence="3">
    <location>
        <begin position="408"/>
        <end position="418"/>
    </location>
</feature>
<feature type="region of interest" description="Disordered" evidence="3">
    <location>
        <begin position="1294"/>
        <end position="1328"/>
    </location>
</feature>
<evidence type="ECO:0000256" key="1">
    <source>
        <dbReference type="ARBA" id="ARBA00022884"/>
    </source>
</evidence>
<feature type="compositionally biased region" description="Basic and acidic residues" evidence="3">
    <location>
        <begin position="1170"/>
        <end position="1181"/>
    </location>
</feature>
<comment type="caution">
    <text evidence="6">The sequence shown here is derived from an EMBL/GenBank/DDBJ whole genome shotgun (WGS) entry which is preliminary data.</text>
</comment>
<dbReference type="InterPro" id="IPR012677">
    <property type="entry name" value="Nucleotide-bd_a/b_plait_sf"/>
</dbReference>
<gene>
    <name evidence="6" type="ORF">PCOR1329_LOCUS49685</name>
</gene>
<dbReference type="EMBL" id="CAUYUJ010016015">
    <property type="protein sequence ID" value="CAK0860823.1"/>
    <property type="molecule type" value="Genomic_DNA"/>
</dbReference>
<feature type="compositionally biased region" description="Low complexity" evidence="3">
    <location>
        <begin position="1294"/>
        <end position="1319"/>
    </location>
</feature>
<proteinExistence type="predicted"/>
<feature type="compositionally biased region" description="Low complexity" evidence="3">
    <location>
        <begin position="1526"/>
        <end position="1536"/>
    </location>
</feature>
<keyword evidence="4" id="KW-0812">Transmembrane</keyword>
<evidence type="ECO:0000256" key="2">
    <source>
        <dbReference type="PROSITE-ProRule" id="PRU00176"/>
    </source>
</evidence>
<evidence type="ECO:0000259" key="5">
    <source>
        <dbReference type="PROSITE" id="PS50102"/>
    </source>
</evidence>
<dbReference type="InterPro" id="IPR000008">
    <property type="entry name" value="C2_dom"/>
</dbReference>